<protein>
    <submittedName>
        <fullName evidence="2">Branched-chain amino acid transport protein (AzlD)</fullName>
    </submittedName>
</protein>
<keyword evidence="3" id="KW-1185">Reference proteome</keyword>
<dbReference type="InterPro" id="IPR008407">
    <property type="entry name" value="Brnchd-chn_aa_trnsp_AzlD"/>
</dbReference>
<sequence>MKSDIWLAAGAAAVGTLLIRMLPLYWIQRRWQRAEGKETIMPSWPGVLAPLMIAALLGISMVPQNTGTEGWSATMMGSLVTLLIWHRTRTLGLPVAFGVAAYALVRMGGS</sequence>
<dbReference type="OrthoDB" id="9154314at2"/>
<dbReference type="EMBL" id="FOLY01000004">
    <property type="protein sequence ID" value="SFC59288.1"/>
    <property type="molecule type" value="Genomic_DNA"/>
</dbReference>
<keyword evidence="1" id="KW-0812">Transmembrane</keyword>
<dbReference type="RefSeq" id="WP_090133400.1">
    <property type="nucleotide sequence ID" value="NZ_FOLY01000004.1"/>
</dbReference>
<evidence type="ECO:0000256" key="1">
    <source>
        <dbReference type="SAM" id="Phobius"/>
    </source>
</evidence>
<feature type="transmembrane region" description="Helical" evidence="1">
    <location>
        <begin position="39"/>
        <end position="62"/>
    </location>
</feature>
<feature type="transmembrane region" description="Helical" evidence="1">
    <location>
        <begin position="82"/>
        <end position="105"/>
    </location>
</feature>
<gene>
    <name evidence="2" type="ORF">SAMN05421848_1923</name>
</gene>
<accession>A0A1I1KKT8</accession>
<name>A0A1I1KKT8_9GAMM</name>
<dbReference type="STRING" id="402385.SAMN05421848_1923"/>
<dbReference type="Pfam" id="PF05437">
    <property type="entry name" value="AzlD"/>
    <property type="match status" value="1"/>
</dbReference>
<keyword evidence="1" id="KW-1133">Transmembrane helix</keyword>
<evidence type="ECO:0000313" key="3">
    <source>
        <dbReference type="Proteomes" id="UP000199046"/>
    </source>
</evidence>
<keyword evidence="1" id="KW-0472">Membrane</keyword>
<proteinExistence type="predicted"/>
<dbReference type="Proteomes" id="UP000199046">
    <property type="component" value="Unassembled WGS sequence"/>
</dbReference>
<organism evidence="2 3">
    <name type="scientific">Kushneria avicenniae</name>
    <dbReference type="NCBI Taxonomy" id="402385"/>
    <lineage>
        <taxon>Bacteria</taxon>
        <taxon>Pseudomonadati</taxon>
        <taxon>Pseudomonadota</taxon>
        <taxon>Gammaproteobacteria</taxon>
        <taxon>Oceanospirillales</taxon>
        <taxon>Halomonadaceae</taxon>
        <taxon>Kushneria</taxon>
    </lineage>
</organism>
<reference evidence="3" key="1">
    <citation type="submission" date="2016-10" db="EMBL/GenBank/DDBJ databases">
        <authorList>
            <person name="Varghese N."/>
            <person name="Submissions S."/>
        </authorList>
    </citation>
    <scope>NUCLEOTIDE SEQUENCE [LARGE SCALE GENOMIC DNA]</scope>
    <source>
        <strain evidence="3">DSM 23439</strain>
    </source>
</reference>
<evidence type="ECO:0000313" key="2">
    <source>
        <dbReference type="EMBL" id="SFC59288.1"/>
    </source>
</evidence>
<feature type="transmembrane region" description="Helical" evidence="1">
    <location>
        <begin position="6"/>
        <end position="27"/>
    </location>
</feature>
<dbReference type="AlphaFoldDB" id="A0A1I1KKT8"/>